<dbReference type="SMART" id="SM00355">
    <property type="entry name" value="ZnF_C2H2"/>
    <property type="match status" value="4"/>
</dbReference>
<evidence type="ECO:0000256" key="2">
    <source>
        <dbReference type="ARBA" id="ARBA00022737"/>
    </source>
</evidence>
<evidence type="ECO:0000256" key="1">
    <source>
        <dbReference type="ARBA" id="ARBA00022723"/>
    </source>
</evidence>
<feature type="domain" description="C2H2-type" evidence="7">
    <location>
        <begin position="42"/>
        <end position="69"/>
    </location>
</feature>
<keyword evidence="2" id="KW-0677">Repeat</keyword>
<dbReference type="EMBL" id="CAXLJM020000093">
    <property type="protein sequence ID" value="CAL8132716.1"/>
    <property type="molecule type" value="Genomic_DNA"/>
</dbReference>
<accession>A0ABP1RQ46</accession>
<evidence type="ECO:0000256" key="3">
    <source>
        <dbReference type="ARBA" id="ARBA00022771"/>
    </source>
</evidence>
<evidence type="ECO:0000313" key="9">
    <source>
        <dbReference type="Proteomes" id="UP001642540"/>
    </source>
</evidence>
<dbReference type="Gene3D" id="3.30.160.60">
    <property type="entry name" value="Classic Zinc Finger"/>
    <property type="match status" value="4"/>
</dbReference>
<dbReference type="PROSITE" id="PS50157">
    <property type="entry name" value="ZINC_FINGER_C2H2_2"/>
    <property type="match status" value="4"/>
</dbReference>
<evidence type="ECO:0000259" key="7">
    <source>
        <dbReference type="PROSITE" id="PS50157"/>
    </source>
</evidence>
<dbReference type="Proteomes" id="UP001642540">
    <property type="component" value="Unassembled WGS sequence"/>
</dbReference>
<dbReference type="PANTHER" id="PTHR14196:SF12">
    <property type="entry name" value="ZINC FINGER PROTEIN 208-LIKE"/>
    <property type="match status" value="1"/>
</dbReference>
<feature type="compositionally biased region" description="Polar residues" evidence="6">
    <location>
        <begin position="174"/>
        <end position="183"/>
    </location>
</feature>
<comment type="caution">
    <text evidence="8">The sequence shown here is derived from an EMBL/GenBank/DDBJ whole genome shotgun (WGS) entry which is preliminary data.</text>
</comment>
<keyword evidence="3 5" id="KW-0863">Zinc-finger</keyword>
<evidence type="ECO:0000256" key="4">
    <source>
        <dbReference type="ARBA" id="ARBA00022833"/>
    </source>
</evidence>
<dbReference type="Pfam" id="PF00096">
    <property type="entry name" value="zf-C2H2"/>
    <property type="match status" value="3"/>
</dbReference>
<feature type="compositionally biased region" description="Basic and acidic residues" evidence="6">
    <location>
        <begin position="231"/>
        <end position="241"/>
    </location>
</feature>
<feature type="domain" description="C2H2-type" evidence="7">
    <location>
        <begin position="70"/>
        <end position="97"/>
    </location>
</feature>
<feature type="compositionally biased region" description="Basic and acidic residues" evidence="6">
    <location>
        <begin position="198"/>
        <end position="212"/>
    </location>
</feature>
<organism evidence="8 9">
    <name type="scientific">Orchesella dallaii</name>
    <dbReference type="NCBI Taxonomy" id="48710"/>
    <lineage>
        <taxon>Eukaryota</taxon>
        <taxon>Metazoa</taxon>
        <taxon>Ecdysozoa</taxon>
        <taxon>Arthropoda</taxon>
        <taxon>Hexapoda</taxon>
        <taxon>Collembola</taxon>
        <taxon>Entomobryomorpha</taxon>
        <taxon>Entomobryoidea</taxon>
        <taxon>Orchesellidae</taxon>
        <taxon>Orchesellinae</taxon>
        <taxon>Orchesella</taxon>
    </lineage>
</organism>
<keyword evidence="1" id="KW-0479">Metal-binding</keyword>
<keyword evidence="4" id="KW-0862">Zinc</keyword>
<dbReference type="InterPro" id="IPR036236">
    <property type="entry name" value="Znf_C2H2_sf"/>
</dbReference>
<keyword evidence="9" id="KW-1185">Reference proteome</keyword>
<protein>
    <recommendedName>
        <fullName evidence="7">C2H2-type domain-containing protein</fullName>
    </recommendedName>
</protein>
<evidence type="ECO:0000256" key="6">
    <source>
        <dbReference type="SAM" id="MobiDB-lite"/>
    </source>
</evidence>
<evidence type="ECO:0000313" key="8">
    <source>
        <dbReference type="EMBL" id="CAL8132716.1"/>
    </source>
</evidence>
<feature type="region of interest" description="Disordered" evidence="6">
    <location>
        <begin position="169"/>
        <end position="274"/>
    </location>
</feature>
<dbReference type="PANTHER" id="PTHR14196">
    <property type="entry name" value="ODD-SKIPPED - RELATED"/>
    <property type="match status" value="1"/>
</dbReference>
<evidence type="ECO:0000256" key="5">
    <source>
        <dbReference type="PROSITE-ProRule" id="PRU00042"/>
    </source>
</evidence>
<gene>
    <name evidence="8" type="ORF">ODALV1_LOCUS24727</name>
</gene>
<feature type="domain" description="C2H2-type" evidence="7">
    <location>
        <begin position="98"/>
        <end position="126"/>
    </location>
</feature>
<proteinExistence type="predicted"/>
<dbReference type="InterPro" id="IPR050717">
    <property type="entry name" value="C2H2-ZF_Transcription_Reg"/>
</dbReference>
<name>A0ABP1RQ46_9HEXA</name>
<sequence length="449" mass="50684">MRSHILIHTGERPFACTYCSKRFTGMTNLKKHLISHTGERPFTCTHCGKSFGLMRTRDLHLKTHSKERHYKCDQCSRAFSERKDLRRHLIIHSGERPFSCWICGKSFRRKDNLDRHIHKNHKQTKEVARKLANEAAAEYLRNNARGQTRQHNIPTRKISSVVIANINRKDDLHQSQVKPNSTVLPKKDPQPSTSRGIETGKGEVKTKPEVSKKVRSSNTKGNCSSKRNSKRKSETSPKNKDIVFTAAAPVQSVPESPKKKGTKSNLKTSVTRSPSPKIRIDSVVSLATEKESSPEKEVEIIEEEKETTSTSVLNEDRIPTLASVVAITSPKRVEKEKEEEVKDLTPTQEQDDDENLEYILPHDIDDEDRWSFNSISAEKIEEEMEASQLLLASDNDDSVGSVFLTPDNIQALPNGFVGVNTVVYKLCISGDVQPNMEFVLQPDDGEMSC</sequence>
<reference evidence="8 9" key="1">
    <citation type="submission" date="2024-08" db="EMBL/GenBank/DDBJ databases">
        <authorList>
            <person name="Cucini C."/>
            <person name="Frati F."/>
        </authorList>
    </citation>
    <scope>NUCLEOTIDE SEQUENCE [LARGE SCALE GENOMIC DNA]</scope>
</reference>
<feature type="domain" description="C2H2-type" evidence="7">
    <location>
        <begin position="14"/>
        <end position="41"/>
    </location>
</feature>
<dbReference type="InterPro" id="IPR013087">
    <property type="entry name" value="Znf_C2H2_type"/>
</dbReference>
<dbReference type="SUPFAM" id="SSF57667">
    <property type="entry name" value="beta-beta-alpha zinc fingers"/>
    <property type="match status" value="2"/>
</dbReference>
<feature type="compositionally biased region" description="Polar residues" evidence="6">
    <location>
        <begin position="263"/>
        <end position="274"/>
    </location>
</feature>
<dbReference type="PROSITE" id="PS00028">
    <property type="entry name" value="ZINC_FINGER_C2H2_1"/>
    <property type="match status" value="4"/>
</dbReference>